<dbReference type="AlphaFoldDB" id="A0A6B2LR20"/>
<dbReference type="SUPFAM" id="SSF49764">
    <property type="entry name" value="HSP20-like chaperones"/>
    <property type="match status" value="1"/>
</dbReference>
<evidence type="ECO:0000313" key="5">
    <source>
        <dbReference type="EMBL" id="NDV39572.1"/>
    </source>
</evidence>
<dbReference type="PROSITE" id="PS01031">
    <property type="entry name" value="SHSP"/>
    <property type="match status" value="1"/>
</dbReference>
<protein>
    <recommendedName>
        <fullName evidence="4">SHSP domain-containing protein</fullName>
    </recommendedName>
</protein>
<proteinExistence type="inferred from homology"/>
<reference evidence="5" key="1">
    <citation type="journal article" date="2020" name="J. Eukaryot. Microbiol.">
        <title>De novo Sequencing, Assembly and Annotation of the Transcriptome for the Free-Living Testate Amoeba Arcella intermedia.</title>
        <authorList>
            <person name="Ribeiro G.M."/>
            <person name="Porfirio-Sousa A.L."/>
            <person name="Maurer-Alcala X.X."/>
            <person name="Katz L.A."/>
            <person name="Lahr D.J.G."/>
        </authorList>
    </citation>
    <scope>NUCLEOTIDE SEQUENCE</scope>
</reference>
<keyword evidence="1" id="KW-0346">Stress response</keyword>
<evidence type="ECO:0000259" key="4">
    <source>
        <dbReference type="PROSITE" id="PS01031"/>
    </source>
</evidence>
<dbReference type="Gene3D" id="2.60.40.790">
    <property type="match status" value="1"/>
</dbReference>
<dbReference type="InterPro" id="IPR002068">
    <property type="entry name" value="A-crystallin/Hsp20_dom"/>
</dbReference>
<evidence type="ECO:0000256" key="3">
    <source>
        <dbReference type="RuleBase" id="RU003616"/>
    </source>
</evidence>
<evidence type="ECO:0000256" key="1">
    <source>
        <dbReference type="ARBA" id="ARBA00023016"/>
    </source>
</evidence>
<dbReference type="EMBL" id="GIBP01010603">
    <property type="protein sequence ID" value="NDV39572.1"/>
    <property type="molecule type" value="Transcribed_RNA"/>
</dbReference>
<organism evidence="5">
    <name type="scientific">Arcella intermedia</name>
    <dbReference type="NCBI Taxonomy" id="1963864"/>
    <lineage>
        <taxon>Eukaryota</taxon>
        <taxon>Amoebozoa</taxon>
        <taxon>Tubulinea</taxon>
        <taxon>Elardia</taxon>
        <taxon>Arcellinida</taxon>
        <taxon>Sphaerothecina</taxon>
        <taxon>Arcellidae</taxon>
        <taxon>Arcella</taxon>
    </lineage>
</organism>
<dbReference type="Pfam" id="PF00011">
    <property type="entry name" value="HSP20"/>
    <property type="match status" value="1"/>
</dbReference>
<dbReference type="PANTHER" id="PTHR11527">
    <property type="entry name" value="HEAT-SHOCK PROTEIN 20 FAMILY MEMBER"/>
    <property type="match status" value="1"/>
</dbReference>
<accession>A0A6B2LR20</accession>
<name>A0A6B2LR20_9EUKA</name>
<feature type="domain" description="SHSP" evidence="4">
    <location>
        <begin position="14"/>
        <end position="126"/>
    </location>
</feature>
<evidence type="ECO:0000256" key="2">
    <source>
        <dbReference type="PROSITE-ProRule" id="PRU00285"/>
    </source>
</evidence>
<dbReference type="CDD" id="cd06464">
    <property type="entry name" value="ACD_sHsps-like"/>
    <property type="match status" value="1"/>
</dbReference>
<dbReference type="InterPro" id="IPR008978">
    <property type="entry name" value="HSP20-like_chaperone"/>
</dbReference>
<comment type="similarity">
    <text evidence="2 3">Belongs to the small heat shock protein (HSP20) family.</text>
</comment>
<dbReference type="InterPro" id="IPR031107">
    <property type="entry name" value="Small_HSP"/>
</dbReference>
<sequence>MSLLWDPWGDFGRSRERGFYPRLDIQENENQFILHLEIPGINEKDVKLSLRGGVLDIAGEKPLSANEDKLKYLHRERELGKFARRIQLPAGVDVKHISASTTNGVLKIVVQKPEKERNIEVPIARL</sequence>